<evidence type="ECO:0000313" key="2">
    <source>
        <dbReference type="Proteomes" id="UP001501842"/>
    </source>
</evidence>
<organism evidence="1 2">
    <name type="scientific">Actinocorallia aurantiaca</name>
    <dbReference type="NCBI Taxonomy" id="46204"/>
    <lineage>
        <taxon>Bacteria</taxon>
        <taxon>Bacillati</taxon>
        <taxon>Actinomycetota</taxon>
        <taxon>Actinomycetes</taxon>
        <taxon>Streptosporangiales</taxon>
        <taxon>Thermomonosporaceae</taxon>
        <taxon>Actinocorallia</taxon>
    </lineage>
</organism>
<evidence type="ECO:0000313" key="1">
    <source>
        <dbReference type="EMBL" id="GAA2729830.1"/>
    </source>
</evidence>
<reference evidence="2" key="1">
    <citation type="journal article" date="2019" name="Int. J. Syst. Evol. Microbiol.">
        <title>The Global Catalogue of Microorganisms (GCM) 10K type strain sequencing project: providing services to taxonomists for standard genome sequencing and annotation.</title>
        <authorList>
            <consortium name="The Broad Institute Genomics Platform"/>
            <consortium name="The Broad Institute Genome Sequencing Center for Infectious Disease"/>
            <person name="Wu L."/>
            <person name="Ma J."/>
        </authorList>
    </citation>
    <scope>NUCLEOTIDE SEQUENCE [LARGE SCALE GENOMIC DNA]</scope>
    <source>
        <strain evidence="2">JCM 8201</strain>
    </source>
</reference>
<comment type="caution">
    <text evidence="1">The sequence shown here is derived from an EMBL/GenBank/DDBJ whole genome shotgun (WGS) entry which is preliminary data.</text>
</comment>
<name>A0ABP6GTZ7_9ACTN</name>
<dbReference type="Proteomes" id="UP001501842">
    <property type="component" value="Unassembled WGS sequence"/>
</dbReference>
<accession>A0ABP6GTZ7</accession>
<proteinExistence type="predicted"/>
<sequence length="67" mass="7233">MRTPSLLSRVEKFAAYRNHPGGFWVASTKPAAAREVLTGTVPLEEVASVSVMTDGATRLVDLFGLRT</sequence>
<protein>
    <submittedName>
        <fullName evidence="1">Uncharacterized protein</fullName>
    </submittedName>
</protein>
<keyword evidence="2" id="KW-1185">Reference proteome</keyword>
<dbReference type="EMBL" id="BAAATZ010000016">
    <property type="protein sequence ID" value="GAA2729830.1"/>
    <property type="molecule type" value="Genomic_DNA"/>
</dbReference>
<gene>
    <name evidence="1" type="ORF">GCM10010439_41400</name>
</gene>